<gene>
    <name evidence="2" type="ORF">ADEAN_000530300</name>
</gene>
<evidence type="ECO:0000256" key="1">
    <source>
        <dbReference type="SAM" id="MobiDB-lite"/>
    </source>
</evidence>
<dbReference type="VEuPathDB" id="TriTrypDB:ADEAN_000530300"/>
<organism evidence="2 3">
    <name type="scientific">Angomonas deanei</name>
    <dbReference type="NCBI Taxonomy" id="59799"/>
    <lineage>
        <taxon>Eukaryota</taxon>
        <taxon>Discoba</taxon>
        <taxon>Euglenozoa</taxon>
        <taxon>Kinetoplastea</taxon>
        <taxon>Metakinetoplastina</taxon>
        <taxon>Trypanosomatida</taxon>
        <taxon>Trypanosomatidae</taxon>
        <taxon>Strigomonadinae</taxon>
        <taxon>Angomonas</taxon>
    </lineage>
</organism>
<keyword evidence="3" id="KW-1185">Reference proteome</keyword>
<protein>
    <submittedName>
        <fullName evidence="2">Uncharacterized protein</fullName>
    </submittedName>
</protein>
<feature type="region of interest" description="Disordered" evidence="1">
    <location>
        <begin position="26"/>
        <end position="63"/>
    </location>
</feature>
<evidence type="ECO:0000313" key="2">
    <source>
        <dbReference type="EMBL" id="CAD2217820.1"/>
    </source>
</evidence>
<dbReference type="Proteomes" id="UP000515908">
    <property type="component" value="Chromosome 09"/>
</dbReference>
<proteinExistence type="predicted"/>
<dbReference type="AlphaFoldDB" id="A0A7G2CDB1"/>
<reference evidence="2 3" key="1">
    <citation type="submission" date="2020-08" db="EMBL/GenBank/DDBJ databases">
        <authorList>
            <person name="Newling K."/>
            <person name="Davey J."/>
            <person name="Forrester S."/>
        </authorList>
    </citation>
    <scope>NUCLEOTIDE SEQUENCE [LARGE SCALE GENOMIC DNA]</scope>
    <source>
        <strain evidence="3">Crithidia deanei Carvalho (ATCC PRA-265)</strain>
    </source>
</reference>
<name>A0A7G2CDB1_9TRYP</name>
<evidence type="ECO:0000313" key="3">
    <source>
        <dbReference type="Proteomes" id="UP000515908"/>
    </source>
</evidence>
<accession>A0A7G2CDB1</accession>
<sequence length="649" mass="73018">MNVPSILRDNEIELEALAVLLKNNSGAQSPKFRRPSSANEPISNVARERKKRHQKDARPRTTKERTLDALSVLTRMPLKADIRKAKTLQARVKKSMAAPITPNEELLLQKRKNALAKRRKRSVLRRKSLREIALRRGKRLPSCSCTLFNRNVRSSPPHAVWLATHKVLRRRCNFSIVRPRKALLTSPCCKAPRLLVAAERIGKVHRSLQRWTQHLTKVQGVTPKLPPSNFLLDLSHEFMYLVSPTTDKHRLSIQDVAAMVNLKATDNSCKGVLVEDDTDCEVVHGHMWSAARPAHVVPVTLLRLPPTKESRPSRFMCIAPSAVHFPSDVVSRVRLISQWNPCTTSSTFTSLFEIWSAGGISAENLRLTSVGTFNSTPPVESIGGKVITIAFPGLPLNPMTVRHGTLLTSCVWRIAYLVEGQPSTKCSDTLREYHFRNSRRLFSSLLTTLHQSDAVRAVLLQSKLHYRLRTSVLTRKERGELLHLLGRPVYPQDYTCQREERALPFTIALRGNLTNASLRVLCKSAAPNRRLSVLVSKRNSLLWRVEGLQDTKGSLVVSPLGMVTTEAPYYVQRFGCEVVLVWCFFVSSAGEIHAVSQTLKGESHKGTRFFLAPQNQFALVLKKSVEVNVFYDFLLNEACALVEPIPLHL</sequence>
<dbReference type="EMBL" id="LR877153">
    <property type="protein sequence ID" value="CAD2217820.1"/>
    <property type="molecule type" value="Genomic_DNA"/>
</dbReference>